<dbReference type="Proteomes" id="UP000032452">
    <property type="component" value="Unassembled WGS sequence"/>
</dbReference>
<evidence type="ECO:0000313" key="2">
    <source>
        <dbReference type="Proteomes" id="UP000032452"/>
    </source>
</evidence>
<proteinExistence type="predicted"/>
<dbReference type="EMBL" id="JYON01000001">
    <property type="protein sequence ID" value="KJH73508.1"/>
    <property type="molecule type" value="Genomic_DNA"/>
</dbReference>
<reference evidence="1 2" key="1">
    <citation type="submission" date="2015-02" db="EMBL/GenBank/DDBJ databases">
        <title>Draft genome of a novel marine cyanobacterium (Chroococcales) isolated from South Atlantic Ocean.</title>
        <authorList>
            <person name="Rigonato J."/>
            <person name="Alvarenga D.O."/>
            <person name="Branco L.H."/>
            <person name="Varani A.M."/>
            <person name="Brandini F.P."/>
            <person name="Fiore M.F."/>
        </authorList>
    </citation>
    <scope>NUCLEOTIDE SEQUENCE [LARGE SCALE GENOMIC DNA]</scope>
    <source>
        <strain evidence="1 2">CENA595</strain>
    </source>
</reference>
<comment type="caution">
    <text evidence="1">The sequence shown here is derived from an EMBL/GenBank/DDBJ whole genome shotgun (WGS) entry which is preliminary data.</text>
</comment>
<organism evidence="1 2">
    <name type="scientific">Aliterella atlantica CENA595</name>
    <dbReference type="NCBI Taxonomy" id="1618023"/>
    <lineage>
        <taxon>Bacteria</taxon>
        <taxon>Bacillati</taxon>
        <taxon>Cyanobacteriota</taxon>
        <taxon>Cyanophyceae</taxon>
        <taxon>Chroococcidiopsidales</taxon>
        <taxon>Aliterellaceae</taxon>
        <taxon>Aliterella</taxon>
    </lineage>
</organism>
<keyword evidence="2" id="KW-1185">Reference proteome</keyword>
<name>A0A0D8ZXK9_9CYAN</name>
<protein>
    <submittedName>
        <fullName evidence="1">Uncharacterized protein</fullName>
    </submittedName>
</protein>
<sequence length="73" mass="7911">MALVGKEIRSVGRSQDFAKADAESAMLETLDWVLIALLGICWAIAFSEAAQVTPDNNTTVTIDFIGKIRLNSI</sequence>
<gene>
    <name evidence="1" type="ORF">UH38_01705</name>
</gene>
<evidence type="ECO:0000313" key="1">
    <source>
        <dbReference type="EMBL" id="KJH73508.1"/>
    </source>
</evidence>
<accession>A0A0D8ZXK9</accession>
<dbReference type="AlphaFoldDB" id="A0A0D8ZXK9"/>